<evidence type="ECO:0000313" key="10">
    <source>
        <dbReference type="EMBL" id="SFF66308.1"/>
    </source>
</evidence>
<dbReference type="PROSITE" id="PS50893">
    <property type="entry name" value="ABC_TRANSPORTER_2"/>
    <property type="match status" value="1"/>
</dbReference>
<dbReference type="GO" id="GO:0034040">
    <property type="term" value="F:ATPase-coupled lipid transmembrane transporter activity"/>
    <property type="evidence" value="ECO:0007669"/>
    <property type="project" value="TreeGrafter"/>
</dbReference>
<dbReference type="OrthoDB" id="9806127at2"/>
<gene>
    <name evidence="10" type="ORF">SAMN05216251_12389</name>
</gene>
<evidence type="ECO:0000313" key="11">
    <source>
        <dbReference type="Proteomes" id="UP000199323"/>
    </source>
</evidence>
<sequence>MPHIVKRDPGLRLLREATAGSRRPLVRALGWSAVQAAPALASGRMLATALDRGFLAGRPATGLLWLAGIAALYGVRAAAQRAVFDPLAAIVEPMRDALVRRVVRGALGRAVHEGLPGAGPDAAGVTRLSSQVDAVRGTTAALLRTALPLAVNLLAALIGLASLDLRMAVVVAVPLLAAIAVFVPAMRALTRRRAAFLLAEERVAAATGSVVAAARDVAALGARDAALAEVRVAAEDSARAATTVAWANALRVPVILVGGQLPVLGLLLAGPSLVHRGEVSAGAVIGAVSYVTAFLIPALQQMTGSVAGFWSQLRVLTARLAATSAGPGPSGPAAGRRPLGAAELAVHGLTFAYGPHSAPVLRDVSFTVPVSGHLVLVGPSGVGKSTLAGLLAGIGRPDAGRVELGGRPVAGLPEAVRAASIALVPQEAYVFPGTLRENVAYLAPDATDAALNRAVAAVGMRPLLDRLGGYDADLTDPAGTLSSGERQLIALARVYASAARLVILDEATCHLDPAAEAVVESAFARRPGTLVVVAHRLSSAARAEHVLILDAEGHAFGSHGELLATHPGYAALVGHWDAPLPAPVP</sequence>
<evidence type="ECO:0000259" key="9">
    <source>
        <dbReference type="PROSITE" id="PS50929"/>
    </source>
</evidence>
<dbReference type="Proteomes" id="UP000199323">
    <property type="component" value="Unassembled WGS sequence"/>
</dbReference>
<protein>
    <submittedName>
        <fullName evidence="10">ATP-binding cassette, subfamily C</fullName>
    </submittedName>
</protein>
<dbReference type="GO" id="GO:0140359">
    <property type="term" value="F:ABC-type transporter activity"/>
    <property type="evidence" value="ECO:0007669"/>
    <property type="project" value="InterPro"/>
</dbReference>
<dbReference type="PANTHER" id="PTHR24221">
    <property type="entry name" value="ATP-BINDING CASSETTE SUB-FAMILY B"/>
    <property type="match status" value="1"/>
</dbReference>
<dbReference type="InterPro" id="IPR003593">
    <property type="entry name" value="AAA+_ATPase"/>
</dbReference>
<dbReference type="PANTHER" id="PTHR24221:SF654">
    <property type="entry name" value="ATP-BINDING CASSETTE SUB-FAMILY B MEMBER 6"/>
    <property type="match status" value="1"/>
</dbReference>
<dbReference type="SUPFAM" id="SSF52540">
    <property type="entry name" value="P-loop containing nucleoside triphosphate hydrolases"/>
    <property type="match status" value="1"/>
</dbReference>
<keyword evidence="6 7" id="KW-0472">Membrane</keyword>
<dbReference type="GO" id="GO:0005886">
    <property type="term" value="C:plasma membrane"/>
    <property type="evidence" value="ECO:0007669"/>
    <property type="project" value="UniProtKB-SubCell"/>
</dbReference>
<evidence type="ECO:0000256" key="6">
    <source>
        <dbReference type="ARBA" id="ARBA00023136"/>
    </source>
</evidence>
<dbReference type="PROSITE" id="PS50929">
    <property type="entry name" value="ABC_TM1F"/>
    <property type="match status" value="1"/>
</dbReference>
<dbReference type="Gene3D" id="3.40.50.300">
    <property type="entry name" value="P-loop containing nucleotide triphosphate hydrolases"/>
    <property type="match status" value="1"/>
</dbReference>
<feature type="domain" description="ABC transmembrane type-1" evidence="9">
    <location>
        <begin position="125"/>
        <end position="300"/>
    </location>
</feature>
<evidence type="ECO:0000256" key="4">
    <source>
        <dbReference type="ARBA" id="ARBA00022840"/>
    </source>
</evidence>
<dbReference type="InterPro" id="IPR036640">
    <property type="entry name" value="ABC1_TM_sf"/>
</dbReference>
<evidence type="ECO:0000256" key="3">
    <source>
        <dbReference type="ARBA" id="ARBA00022741"/>
    </source>
</evidence>
<dbReference type="SUPFAM" id="SSF90123">
    <property type="entry name" value="ABC transporter transmembrane region"/>
    <property type="match status" value="1"/>
</dbReference>
<dbReference type="AlphaFoldDB" id="A0A1I2KIZ2"/>
<feature type="domain" description="ABC transporter" evidence="8">
    <location>
        <begin position="344"/>
        <end position="576"/>
    </location>
</feature>
<dbReference type="RefSeq" id="WP_093716814.1">
    <property type="nucleotide sequence ID" value="NZ_FONG01000023.1"/>
</dbReference>
<keyword evidence="2 7" id="KW-0812">Transmembrane</keyword>
<dbReference type="InterPro" id="IPR003439">
    <property type="entry name" value="ABC_transporter-like_ATP-bd"/>
</dbReference>
<dbReference type="InterPro" id="IPR011527">
    <property type="entry name" value="ABC1_TM_dom"/>
</dbReference>
<keyword evidence="11" id="KW-1185">Reference proteome</keyword>
<dbReference type="Pfam" id="PF00005">
    <property type="entry name" value="ABC_tran"/>
    <property type="match status" value="1"/>
</dbReference>
<comment type="subcellular location">
    <subcellularLocation>
        <location evidence="1">Cell membrane</location>
        <topology evidence="1">Multi-pass membrane protein</topology>
    </subcellularLocation>
</comment>
<name>A0A1I2KIZ2_9ACTN</name>
<keyword evidence="5 7" id="KW-1133">Transmembrane helix</keyword>
<keyword evidence="3" id="KW-0547">Nucleotide-binding</keyword>
<evidence type="ECO:0000256" key="2">
    <source>
        <dbReference type="ARBA" id="ARBA00022692"/>
    </source>
</evidence>
<proteinExistence type="predicted"/>
<dbReference type="GO" id="GO:0005524">
    <property type="term" value="F:ATP binding"/>
    <property type="evidence" value="ECO:0007669"/>
    <property type="project" value="UniProtKB-KW"/>
</dbReference>
<feature type="transmembrane region" description="Helical" evidence="7">
    <location>
        <begin position="167"/>
        <end position="186"/>
    </location>
</feature>
<dbReference type="PROSITE" id="PS00211">
    <property type="entry name" value="ABC_TRANSPORTER_1"/>
    <property type="match status" value="1"/>
</dbReference>
<organism evidence="10 11">
    <name type="scientific">Actinacidiphila alni</name>
    <dbReference type="NCBI Taxonomy" id="380248"/>
    <lineage>
        <taxon>Bacteria</taxon>
        <taxon>Bacillati</taxon>
        <taxon>Actinomycetota</taxon>
        <taxon>Actinomycetes</taxon>
        <taxon>Kitasatosporales</taxon>
        <taxon>Streptomycetaceae</taxon>
        <taxon>Actinacidiphila</taxon>
    </lineage>
</organism>
<dbReference type="STRING" id="380248.SAMN05216251_12389"/>
<dbReference type="GO" id="GO:0016887">
    <property type="term" value="F:ATP hydrolysis activity"/>
    <property type="evidence" value="ECO:0007669"/>
    <property type="project" value="InterPro"/>
</dbReference>
<reference evidence="10 11" key="1">
    <citation type="submission" date="2016-10" db="EMBL/GenBank/DDBJ databases">
        <authorList>
            <person name="de Groot N.N."/>
        </authorList>
    </citation>
    <scope>NUCLEOTIDE SEQUENCE [LARGE SCALE GENOMIC DNA]</scope>
    <source>
        <strain evidence="10 11">CGMCC 4.3510</strain>
    </source>
</reference>
<evidence type="ECO:0000256" key="1">
    <source>
        <dbReference type="ARBA" id="ARBA00004651"/>
    </source>
</evidence>
<dbReference type="InterPro" id="IPR017871">
    <property type="entry name" value="ABC_transporter-like_CS"/>
</dbReference>
<dbReference type="Gene3D" id="1.20.1560.10">
    <property type="entry name" value="ABC transporter type 1, transmembrane domain"/>
    <property type="match status" value="1"/>
</dbReference>
<feature type="transmembrane region" description="Helical" evidence="7">
    <location>
        <begin position="141"/>
        <end position="161"/>
    </location>
</feature>
<evidence type="ECO:0000256" key="5">
    <source>
        <dbReference type="ARBA" id="ARBA00022989"/>
    </source>
</evidence>
<evidence type="ECO:0000256" key="7">
    <source>
        <dbReference type="SAM" id="Phobius"/>
    </source>
</evidence>
<dbReference type="InterPro" id="IPR039421">
    <property type="entry name" value="Type_1_exporter"/>
</dbReference>
<dbReference type="InterPro" id="IPR027417">
    <property type="entry name" value="P-loop_NTPase"/>
</dbReference>
<keyword evidence="4 10" id="KW-0067">ATP-binding</keyword>
<dbReference type="EMBL" id="FONG01000023">
    <property type="protein sequence ID" value="SFF66308.1"/>
    <property type="molecule type" value="Genomic_DNA"/>
</dbReference>
<dbReference type="SMART" id="SM00382">
    <property type="entry name" value="AAA"/>
    <property type="match status" value="1"/>
</dbReference>
<evidence type="ECO:0000259" key="8">
    <source>
        <dbReference type="PROSITE" id="PS50893"/>
    </source>
</evidence>
<accession>A0A1I2KIZ2</accession>